<evidence type="ECO:0000256" key="1">
    <source>
        <dbReference type="SAM" id="Phobius"/>
    </source>
</evidence>
<proteinExistence type="predicted"/>
<feature type="transmembrane region" description="Helical" evidence="1">
    <location>
        <begin position="24"/>
        <end position="41"/>
    </location>
</feature>
<feature type="domain" description="Ice-binding protein C-terminal" evidence="2">
    <location>
        <begin position="20"/>
        <end position="44"/>
    </location>
</feature>
<accession>A0A966FWP9</accession>
<keyword evidence="1" id="KW-0472">Membrane</keyword>
<organism evidence="3 4">
    <name type="scientific">Microcystis aeruginosa G11-04</name>
    <dbReference type="NCBI Taxonomy" id="2685956"/>
    <lineage>
        <taxon>Bacteria</taxon>
        <taxon>Bacillati</taxon>
        <taxon>Cyanobacteriota</taxon>
        <taxon>Cyanophyceae</taxon>
        <taxon>Oscillatoriophycideae</taxon>
        <taxon>Chroococcales</taxon>
        <taxon>Microcystaceae</taxon>
        <taxon>Microcystis</taxon>
    </lineage>
</organism>
<dbReference type="EMBL" id="JAADAI010000015">
    <property type="protein sequence ID" value="NCS55825.1"/>
    <property type="molecule type" value="Genomic_DNA"/>
</dbReference>
<evidence type="ECO:0000259" key="2">
    <source>
        <dbReference type="Pfam" id="PF07589"/>
    </source>
</evidence>
<dbReference type="InterPro" id="IPR013424">
    <property type="entry name" value="Ice-binding_C"/>
</dbReference>
<keyword evidence="1" id="KW-0812">Transmembrane</keyword>
<name>A0A966FWP9_MICAE</name>
<protein>
    <submittedName>
        <fullName evidence="3">PEP-CTERM sorting domain-containing protein</fullName>
    </submittedName>
</protein>
<dbReference type="Proteomes" id="UP000799330">
    <property type="component" value="Unassembled WGS sequence"/>
</dbReference>
<gene>
    <name evidence="3" type="ORF">GPJ16_02205</name>
</gene>
<evidence type="ECO:0000313" key="3">
    <source>
        <dbReference type="EMBL" id="NCS55825.1"/>
    </source>
</evidence>
<dbReference type="NCBIfam" id="TIGR02595">
    <property type="entry name" value="PEP_CTERM"/>
    <property type="match status" value="1"/>
</dbReference>
<reference evidence="3" key="1">
    <citation type="journal article" date="2019" name="Mol. Ecol.">
        <title>Genome evolution and host-microbiome shifts correspond with intraspecific niche divergence within harmful algal bloom-forming Microcystis aeruginosa.</title>
        <authorList>
            <person name="Jackrel S.L."/>
            <person name="White J.D."/>
            <person name="Evans J.T."/>
            <person name="Buffin K."/>
            <person name="Hayden K."/>
            <person name="Sarnelle O."/>
            <person name="Denef V.J."/>
        </authorList>
    </citation>
    <scope>NUCLEOTIDE SEQUENCE</scope>
    <source>
        <strain evidence="3">G11-04</strain>
    </source>
</reference>
<dbReference type="Pfam" id="PF07589">
    <property type="entry name" value="PEP-CTERM"/>
    <property type="match status" value="1"/>
</dbReference>
<keyword evidence="1" id="KW-1133">Transmembrane helix</keyword>
<evidence type="ECO:0000313" key="4">
    <source>
        <dbReference type="Proteomes" id="UP000799330"/>
    </source>
</evidence>
<comment type="caution">
    <text evidence="3">The sequence shown here is derived from an EMBL/GenBank/DDBJ whole genome shotgun (WGS) entry which is preliminary data.</text>
</comment>
<dbReference type="AlphaFoldDB" id="A0A966FWP9"/>
<sequence length="46" mass="4588">MTGVVDKNNSTLSFTAASAATPEPGSVLGLLAMGGLGLVTLRKRQG</sequence>